<sequence length="126" mass="13494">MSVTDASEASGWAKAPDYSADPERRSTIAAATARDRRHYLAGGMTPIECRTCHGCALVKKTSPHHTSVQWTGDARSRCTEISKILAEGGNPALLPTCPRMSASIDHGVTEGIVPRESPDADPDGYW</sequence>
<evidence type="ECO:0000256" key="1">
    <source>
        <dbReference type="SAM" id="MobiDB-lite"/>
    </source>
</evidence>
<dbReference type="AlphaFoldDB" id="A0A840EY71"/>
<protein>
    <recommendedName>
        <fullName evidence="4">Ferredoxin</fullName>
    </recommendedName>
</protein>
<accession>A0A840EY71</accession>
<gene>
    <name evidence="2" type="ORF">BKA16_001785</name>
</gene>
<dbReference type="EMBL" id="JACIFP010000001">
    <property type="protein sequence ID" value="MBB4135233.1"/>
    <property type="molecule type" value="Genomic_DNA"/>
</dbReference>
<dbReference type="RefSeq" id="WP_183370301.1">
    <property type="nucleotide sequence ID" value="NZ_BAABHL010000127.1"/>
</dbReference>
<dbReference type="Proteomes" id="UP000551501">
    <property type="component" value="Unassembled WGS sequence"/>
</dbReference>
<evidence type="ECO:0000313" key="3">
    <source>
        <dbReference type="Proteomes" id="UP000551501"/>
    </source>
</evidence>
<name>A0A840EY71_9ACTN</name>
<evidence type="ECO:0000313" key="2">
    <source>
        <dbReference type="EMBL" id="MBB4135233.1"/>
    </source>
</evidence>
<keyword evidence="3" id="KW-1185">Reference proteome</keyword>
<reference evidence="2 3" key="1">
    <citation type="submission" date="2020-08" db="EMBL/GenBank/DDBJ databases">
        <title>Sequencing the genomes of 1000 actinobacteria strains.</title>
        <authorList>
            <person name="Klenk H.-P."/>
        </authorList>
    </citation>
    <scope>NUCLEOTIDE SEQUENCE [LARGE SCALE GENOMIC DNA]</scope>
    <source>
        <strain evidence="2 3">DSM 45298</strain>
    </source>
</reference>
<proteinExistence type="predicted"/>
<organism evidence="2 3">
    <name type="scientific">Gordonia humi</name>
    <dbReference type="NCBI Taxonomy" id="686429"/>
    <lineage>
        <taxon>Bacteria</taxon>
        <taxon>Bacillati</taxon>
        <taxon>Actinomycetota</taxon>
        <taxon>Actinomycetes</taxon>
        <taxon>Mycobacteriales</taxon>
        <taxon>Gordoniaceae</taxon>
        <taxon>Gordonia</taxon>
    </lineage>
</organism>
<feature type="region of interest" description="Disordered" evidence="1">
    <location>
        <begin position="1"/>
        <end position="26"/>
    </location>
</feature>
<evidence type="ECO:0008006" key="4">
    <source>
        <dbReference type="Google" id="ProtNLM"/>
    </source>
</evidence>
<comment type="caution">
    <text evidence="2">The sequence shown here is derived from an EMBL/GenBank/DDBJ whole genome shotgun (WGS) entry which is preliminary data.</text>
</comment>